<dbReference type="InterPro" id="IPR043504">
    <property type="entry name" value="Peptidase_S1_PA_chymotrypsin"/>
</dbReference>
<dbReference type="PANTHER" id="PTHR24258:SF116">
    <property type="entry name" value="FI16631P1-RELATED"/>
    <property type="match status" value="1"/>
</dbReference>
<dbReference type="InterPro" id="IPR009003">
    <property type="entry name" value="Peptidase_S1_PA"/>
</dbReference>
<dbReference type="SUPFAM" id="SSF50494">
    <property type="entry name" value="Trypsin-like serine proteases"/>
    <property type="match status" value="1"/>
</dbReference>
<keyword evidence="4" id="KW-1185">Reference proteome</keyword>
<dbReference type="EMBL" id="CADEPI010000204">
    <property type="protein sequence ID" value="CAB3380251.1"/>
    <property type="molecule type" value="Genomic_DNA"/>
</dbReference>
<evidence type="ECO:0000313" key="3">
    <source>
        <dbReference type="EMBL" id="CAB3380251.1"/>
    </source>
</evidence>
<reference evidence="3 4" key="1">
    <citation type="submission" date="2020-04" db="EMBL/GenBank/DDBJ databases">
        <authorList>
            <person name="Alioto T."/>
            <person name="Alioto T."/>
            <person name="Gomez Garrido J."/>
        </authorList>
    </citation>
    <scope>NUCLEOTIDE SEQUENCE [LARGE SCALE GENOMIC DNA]</scope>
</reference>
<proteinExistence type="predicted"/>
<dbReference type="PANTHER" id="PTHR24258">
    <property type="entry name" value="SERINE PROTEASE-RELATED"/>
    <property type="match status" value="1"/>
</dbReference>
<dbReference type="Gene3D" id="2.40.10.10">
    <property type="entry name" value="Trypsin-like serine proteases"/>
    <property type="match status" value="1"/>
</dbReference>
<dbReference type="GO" id="GO:0006508">
    <property type="term" value="P:proteolysis"/>
    <property type="evidence" value="ECO:0007669"/>
    <property type="project" value="InterPro"/>
</dbReference>
<name>A0A8S1DHT4_9INSE</name>
<dbReference type="Pfam" id="PF00089">
    <property type="entry name" value="Trypsin"/>
    <property type="match status" value="1"/>
</dbReference>
<protein>
    <recommendedName>
        <fullName evidence="2">Peptidase S1 domain-containing protein</fullName>
    </recommendedName>
</protein>
<evidence type="ECO:0000259" key="2">
    <source>
        <dbReference type="PROSITE" id="PS50240"/>
    </source>
</evidence>
<dbReference type="AlphaFoldDB" id="A0A8S1DHT4"/>
<feature type="domain" description="Peptidase S1" evidence="2">
    <location>
        <begin position="39"/>
        <end position="178"/>
    </location>
</feature>
<keyword evidence="1" id="KW-0732">Signal</keyword>
<dbReference type="GO" id="GO:0004252">
    <property type="term" value="F:serine-type endopeptidase activity"/>
    <property type="evidence" value="ECO:0007669"/>
    <property type="project" value="InterPro"/>
</dbReference>
<dbReference type="OrthoDB" id="6380398at2759"/>
<dbReference type="PROSITE" id="PS50240">
    <property type="entry name" value="TRYPSIN_DOM"/>
    <property type="match status" value="1"/>
</dbReference>
<dbReference type="InterPro" id="IPR001254">
    <property type="entry name" value="Trypsin_dom"/>
</dbReference>
<feature type="chain" id="PRO_5035849431" description="Peptidase S1 domain-containing protein" evidence="1">
    <location>
        <begin position="23"/>
        <end position="178"/>
    </location>
</feature>
<accession>A0A8S1DHT4</accession>
<comment type="caution">
    <text evidence="3">The sequence shown here is derived from an EMBL/GenBank/DDBJ whole genome shotgun (WGS) entry which is preliminary data.</text>
</comment>
<evidence type="ECO:0000256" key="1">
    <source>
        <dbReference type="SAM" id="SignalP"/>
    </source>
</evidence>
<feature type="signal peptide" evidence="1">
    <location>
        <begin position="1"/>
        <end position="22"/>
    </location>
</feature>
<gene>
    <name evidence="3" type="ORF">CLODIP_2_CD07384</name>
</gene>
<evidence type="ECO:0000313" key="4">
    <source>
        <dbReference type="Proteomes" id="UP000494165"/>
    </source>
</evidence>
<sequence>MLRKAVIVLACCTALVCGGTSAVRQVKPHEVEPRESSRIEGGIPVALGDFPWHVTIDAHYDDSQYWVFRCEGAIISNLFLIASPQCGSQEGEEIRAVAGYVDKNEPYTGQDFSVIETIVSPVSYVALLKLSAPIEFTPNIGPVMLPPADATSEPGAQMIVTGWGEGNQVDNIVRTKLD</sequence>
<dbReference type="Proteomes" id="UP000494165">
    <property type="component" value="Unassembled WGS sequence"/>
</dbReference>
<organism evidence="3 4">
    <name type="scientific">Cloeon dipterum</name>
    <dbReference type="NCBI Taxonomy" id="197152"/>
    <lineage>
        <taxon>Eukaryota</taxon>
        <taxon>Metazoa</taxon>
        <taxon>Ecdysozoa</taxon>
        <taxon>Arthropoda</taxon>
        <taxon>Hexapoda</taxon>
        <taxon>Insecta</taxon>
        <taxon>Pterygota</taxon>
        <taxon>Palaeoptera</taxon>
        <taxon>Ephemeroptera</taxon>
        <taxon>Pisciforma</taxon>
        <taxon>Baetidae</taxon>
        <taxon>Cloeon</taxon>
    </lineage>
</organism>